<dbReference type="GeneID" id="92362933"/>
<dbReference type="InterPro" id="IPR036322">
    <property type="entry name" value="WD40_repeat_dom_sf"/>
</dbReference>
<comment type="similarity">
    <text evidence="2">Belongs to the WD repeat ARPC1 family.</text>
</comment>
<dbReference type="GO" id="GO:0005885">
    <property type="term" value="C:Arp2/3 protein complex"/>
    <property type="evidence" value="ECO:0007669"/>
    <property type="project" value="InterPro"/>
</dbReference>
<evidence type="ECO:0000256" key="2">
    <source>
        <dbReference type="ARBA" id="ARBA00006260"/>
    </source>
</evidence>
<evidence type="ECO:0000256" key="8">
    <source>
        <dbReference type="ARBA" id="ARBA00041244"/>
    </source>
</evidence>
<dbReference type="PANTHER" id="PTHR10709">
    <property type="entry name" value="ACTIN-RELATED PROTEIN 2/3 COMPLEX SUBUNIT 1"/>
    <property type="match status" value="1"/>
</dbReference>
<keyword evidence="4" id="KW-0853">WD repeat</keyword>
<comment type="subcellular location">
    <subcellularLocation>
        <location evidence="1">Cytoplasm</location>
        <location evidence="1">Cytoskeleton</location>
    </subcellularLocation>
</comment>
<dbReference type="GO" id="GO:0051015">
    <property type="term" value="F:actin filament binding"/>
    <property type="evidence" value="ECO:0007669"/>
    <property type="project" value="TreeGrafter"/>
</dbReference>
<proteinExistence type="inferred from homology"/>
<evidence type="ECO:0000256" key="5">
    <source>
        <dbReference type="ARBA" id="ARBA00022737"/>
    </source>
</evidence>
<dbReference type="InterPro" id="IPR015943">
    <property type="entry name" value="WD40/YVTN_repeat-like_dom_sf"/>
</dbReference>
<evidence type="ECO:0000256" key="6">
    <source>
        <dbReference type="ARBA" id="ARBA00023203"/>
    </source>
</evidence>
<evidence type="ECO:0000256" key="4">
    <source>
        <dbReference type="ARBA" id="ARBA00022574"/>
    </source>
</evidence>
<accession>A0A836HHI3</accession>
<keyword evidence="7" id="KW-0206">Cytoskeleton</keyword>
<dbReference type="SMART" id="SM00320">
    <property type="entry name" value="WD40"/>
    <property type="match status" value="4"/>
</dbReference>
<dbReference type="PANTHER" id="PTHR10709:SF2">
    <property type="entry name" value="ACTIN-RELATED PROTEIN 2_3 COMPLEX SUBUNIT"/>
    <property type="match status" value="1"/>
</dbReference>
<evidence type="ECO:0000256" key="9">
    <source>
        <dbReference type="ARBA" id="ARBA00041789"/>
    </source>
</evidence>
<dbReference type="Pfam" id="PF00400">
    <property type="entry name" value="WD40"/>
    <property type="match status" value="2"/>
</dbReference>
<dbReference type="Proteomes" id="UP000674143">
    <property type="component" value="Unassembled WGS sequence"/>
</dbReference>
<keyword evidence="6" id="KW-0009">Actin-binding</keyword>
<dbReference type="AlphaFoldDB" id="A0A836HHI3"/>
<dbReference type="RefSeq" id="XP_067064062.1">
    <property type="nucleotide sequence ID" value="XM_067208999.1"/>
</dbReference>
<name>A0A836HHI3_9TRYP</name>
<sequence length="570" mass="59486">MTLVQCRTCTGSQSNSGPTGPRLLAASPPLPPLAALAFNHDGTRAAYAVRRVKTLPQHGQYEGACCIFIANTSTPGQSAPSTSSAPGAAVAPFAEWTVLQVLAGSHDAPITALAWCPRTGALLSVSAERSACVWVPRSEADAAQEACWKSKEGADGTASVEGRNASASSAVSADVPLCAVPQLVMLSVDVLLCPTCVAWSAEGTKLYIGTSGGTVAVGRYDAQQKWWICRLLDDHHCTSHIGPAVETAAPSSMRACSVTALAAHPVDNTRIAVARLDGTVQVLSTHSKRVDGALGCSGEGTSGGIAGAAAAPFSYVYLSHLLSCWVYGMAWSPSGQQLAVVGHDSGLHVWSWSLARLSPPASQGVQRSDNGDCSADTSAKHKAIHTVIWLSQLPLLRCEFASEDVLVAAGFEGRLYAFESAAGSAQVGVEGQQSWQLMPQRAVTRPADSAPSAVAKCIIADEVQQQSASAVEAPPVGFGGSLMTKSVRQQAFELFERGNVAAAAEDTVDSSARRHIAESPTHMSPIHLLVRVPSSEKAAAADLVDATFVSASHDGRVHLWQVYRIDPHLS</sequence>
<keyword evidence="5" id="KW-0677">Repeat</keyword>
<keyword evidence="11" id="KW-1185">Reference proteome</keyword>
<evidence type="ECO:0000256" key="7">
    <source>
        <dbReference type="ARBA" id="ARBA00023212"/>
    </source>
</evidence>
<dbReference type="KEGG" id="loi:92362933"/>
<reference evidence="11" key="2">
    <citation type="journal article" date="2021" name="Sci. Data">
        <title>Chromosome-scale genome sequencing, assembly and annotation of six genomes from subfamily Leishmaniinae.</title>
        <authorList>
            <person name="Almutairi H."/>
            <person name="Urbaniak M.D."/>
            <person name="Bates M.D."/>
            <person name="Jariyapan N."/>
            <person name="Kwakye-Nuako G."/>
            <person name="Thomaz Soccol V."/>
            <person name="Al-Salem W.S."/>
            <person name="Dillon R.J."/>
            <person name="Bates P.A."/>
            <person name="Gatherer D."/>
        </authorList>
    </citation>
    <scope>NUCLEOTIDE SEQUENCE [LARGE SCALE GENOMIC DNA]</scope>
</reference>
<evidence type="ECO:0000256" key="1">
    <source>
        <dbReference type="ARBA" id="ARBA00004245"/>
    </source>
</evidence>
<dbReference type="Gene3D" id="2.130.10.10">
    <property type="entry name" value="YVTN repeat-like/Quinoprotein amine dehydrogenase"/>
    <property type="match status" value="1"/>
</dbReference>
<organism evidence="10 11">
    <name type="scientific">Leishmania orientalis</name>
    <dbReference type="NCBI Taxonomy" id="2249476"/>
    <lineage>
        <taxon>Eukaryota</taxon>
        <taxon>Discoba</taxon>
        <taxon>Euglenozoa</taxon>
        <taxon>Kinetoplastea</taxon>
        <taxon>Metakinetoplastina</taxon>
        <taxon>Trypanosomatida</taxon>
        <taxon>Trypanosomatidae</taxon>
        <taxon>Leishmaniinae</taxon>
        <taxon>Leishmania</taxon>
    </lineage>
</organism>
<evidence type="ECO:0000256" key="3">
    <source>
        <dbReference type="ARBA" id="ARBA00022490"/>
    </source>
</evidence>
<dbReference type="InterPro" id="IPR017383">
    <property type="entry name" value="ARPC1"/>
</dbReference>
<reference evidence="11" key="1">
    <citation type="journal article" date="2021" name="Microbiol. Resour. Announc.">
        <title>LGAAP: Leishmaniinae Genome Assembly and Annotation Pipeline.</title>
        <authorList>
            <person name="Almutairi H."/>
            <person name="Urbaniak M.D."/>
            <person name="Bates M.D."/>
            <person name="Jariyapan N."/>
            <person name="Kwakye-Nuako G."/>
            <person name="Thomaz-Soccol V."/>
            <person name="Al-Salem W.S."/>
            <person name="Dillon R.J."/>
            <person name="Bates P.A."/>
            <person name="Gatherer D."/>
        </authorList>
    </citation>
    <scope>NUCLEOTIDE SEQUENCE [LARGE SCALE GENOMIC DNA]</scope>
</reference>
<dbReference type="InterPro" id="IPR001680">
    <property type="entry name" value="WD40_rpt"/>
</dbReference>
<evidence type="ECO:0000313" key="11">
    <source>
        <dbReference type="Proteomes" id="UP000674143"/>
    </source>
</evidence>
<evidence type="ECO:0000313" key="10">
    <source>
        <dbReference type="EMBL" id="KAG5481383.1"/>
    </source>
</evidence>
<dbReference type="SUPFAM" id="SSF50978">
    <property type="entry name" value="WD40 repeat-like"/>
    <property type="match status" value="1"/>
</dbReference>
<comment type="caution">
    <text evidence="10">The sequence shown here is derived from an EMBL/GenBank/DDBJ whole genome shotgun (WGS) entry which is preliminary data.</text>
</comment>
<dbReference type="GO" id="GO:0034314">
    <property type="term" value="P:Arp2/3 complex-mediated actin nucleation"/>
    <property type="evidence" value="ECO:0007669"/>
    <property type="project" value="InterPro"/>
</dbReference>
<keyword evidence="3" id="KW-0963">Cytoplasm</keyword>
<protein>
    <recommendedName>
        <fullName evidence="8">Arp2/3 complex 41 kDa subunit</fullName>
    </recommendedName>
    <alternativeName>
        <fullName evidence="9">p41-ARC</fullName>
    </alternativeName>
</protein>
<dbReference type="EMBL" id="JAFHLR010000018">
    <property type="protein sequence ID" value="KAG5481383.1"/>
    <property type="molecule type" value="Genomic_DNA"/>
</dbReference>
<gene>
    <name evidence="10" type="ORF">LSCM4_07094</name>
</gene>